<sequence length="320" mass="35908">MKQMGWSNGKGLGLKEDGKTEHIKVSLKNDNRGLGCNQNVEDNWISHQDDFNDLLSNLHQEHSQETSTKNNPDSLSSIEEKSQKAKRRVHYKRFTRGKDLANRSVNDMNCILGRRSASGSNTPQSISAPSSDHENEEERMVSHGVKTIVNSVTMQEYFAQKMARMKELNVNGTVEGGNSPEAGDGKDGESPGDDVESQIHRDGENGELKRKKKKKGKKRKRKLEDGIEETGWDKKEFEGDMEEGGIREDVEGTVGARMNGLLENEGLVEDERLDGVSIEDEDTSDFKRTDGENESGECENGGEKLKKKKKKRRKVEVEQD</sequence>
<feature type="compositionally biased region" description="Polar residues" evidence="1">
    <location>
        <begin position="117"/>
        <end position="130"/>
    </location>
</feature>
<dbReference type="SMART" id="SM00443">
    <property type="entry name" value="G_patch"/>
    <property type="match status" value="1"/>
</dbReference>
<evidence type="ECO:0000259" key="2">
    <source>
        <dbReference type="PROSITE" id="PS50174"/>
    </source>
</evidence>
<gene>
    <name evidence="3" type="ORF">HOLleu_01437</name>
</gene>
<evidence type="ECO:0000256" key="1">
    <source>
        <dbReference type="SAM" id="MobiDB-lite"/>
    </source>
</evidence>
<dbReference type="AlphaFoldDB" id="A0A9Q1HGF2"/>
<feature type="compositionally biased region" description="Basic residues" evidence="1">
    <location>
        <begin position="305"/>
        <end position="314"/>
    </location>
</feature>
<dbReference type="Proteomes" id="UP001152320">
    <property type="component" value="Chromosome 1"/>
</dbReference>
<feature type="domain" description="G-patch" evidence="2">
    <location>
        <begin position="1"/>
        <end position="39"/>
    </location>
</feature>
<dbReference type="OrthoDB" id="29523at2759"/>
<dbReference type="EMBL" id="JAIZAY010000001">
    <property type="protein sequence ID" value="KAJ8048927.1"/>
    <property type="molecule type" value="Genomic_DNA"/>
</dbReference>
<dbReference type="GO" id="GO:0005730">
    <property type="term" value="C:nucleolus"/>
    <property type="evidence" value="ECO:0007669"/>
    <property type="project" value="TreeGrafter"/>
</dbReference>
<reference evidence="3" key="1">
    <citation type="submission" date="2021-10" db="EMBL/GenBank/DDBJ databases">
        <title>Tropical sea cucumber genome reveals ecological adaptation and Cuvierian tubules defense mechanism.</title>
        <authorList>
            <person name="Chen T."/>
        </authorList>
    </citation>
    <scope>NUCLEOTIDE SEQUENCE</scope>
    <source>
        <strain evidence="3">Nanhai2018</strain>
        <tissue evidence="3">Muscle</tissue>
    </source>
</reference>
<feature type="compositionally biased region" description="Basic and acidic residues" evidence="1">
    <location>
        <begin position="231"/>
        <end position="250"/>
    </location>
</feature>
<feature type="compositionally biased region" description="Basic residues" evidence="1">
    <location>
        <begin position="84"/>
        <end position="95"/>
    </location>
</feature>
<feature type="compositionally biased region" description="Basic and acidic residues" evidence="1">
    <location>
        <begin position="131"/>
        <end position="141"/>
    </location>
</feature>
<dbReference type="Pfam" id="PF01585">
    <property type="entry name" value="G-patch"/>
    <property type="match status" value="1"/>
</dbReference>
<protein>
    <submittedName>
        <fullName evidence="3">PIN2/TERF1-interacting telomerase inhibitor 1</fullName>
    </submittedName>
</protein>
<dbReference type="InterPro" id="IPR000467">
    <property type="entry name" value="G_patch_dom"/>
</dbReference>
<feature type="region of interest" description="Disordered" evidence="1">
    <location>
        <begin position="171"/>
        <end position="320"/>
    </location>
</feature>
<dbReference type="PANTHER" id="PTHR23149">
    <property type="entry name" value="G PATCH DOMAIN CONTAINING PROTEIN"/>
    <property type="match status" value="1"/>
</dbReference>
<feature type="compositionally biased region" description="Polar residues" evidence="1">
    <location>
        <begin position="65"/>
        <end position="77"/>
    </location>
</feature>
<dbReference type="GO" id="GO:0003676">
    <property type="term" value="F:nucleic acid binding"/>
    <property type="evidence" value="ECO:0007669"/>
    <property type="project" value="InterPro"/>
</dbReference>
<evidence type="ECO:0000313" key="4">
    <source>
        <dbReference type="Proteomes" id="UP001152320"/>
    </source>
</evidence>
<feature type="compositionally biased region" description="Basic residues" evidence="1">
    <location>
        <begin position="209"/>
        <end position="221"/>
    </location>
</feature>
<proteinExistence type="predicted"/>
<accession>A0A9Q1HGF2</accession>
<dbReference type="PANTHER" id="PTHR23149:SF27">
    <property type="entry name" value="PIN2_TERF1-INTERACTING TELOMERASE INHIBITOR 1"/>
    <property type="match status" value="1"/>
</dbReference>
<organism evidence="3 4">
    <name type="scientific">Holothuria leucospilota</name>
    <name type="common">Black long sea cucumber</name>
    <name type="synonym">Mertensiothuria leucospilota</name>
    <dbReference type="NCBI Taxonomy" id="206669"/>
    <lineage>
        <taxon>Eukaryota</taxon>
        <taxon>Metazoa</taxon>
        <taxon>Echinodermata</taxon>
        <taxon>Eleutherozoa</taxon>
        <taxon>Echinozoa</taxon>
        <taxon>Holothuroidea</taxon>
        <taxon>Aspidochirotacea</taxon>
        <taxon>Aspidochirotida</taxon>
        <taxon>Holothuriidae</taxon>
        <taxon>Holothuria</taxon>
    </lineage>
</organism>
<feature type="region of interest" description="Disordered" evidence="1">
    <location>
        <begin position="60"/>
        <end position="95"/>
    </location>
</feature>
<dbReference type="PROSITE" id="PS50174">
    <property type="entry name" value="G_PATCH"/>
    <property type="match status" value="1"/>
</dbReference>
<dbReference type="InterPro" id="IPR050656">
    <property type="entry name" value="PINX1"/>
</dbReference>
<dbReference type="GO" id="GO:0010521">
    <property type="term" value="F:telomerase inhibitor activity"/>
    <property type="evidence" value="ECO:0007669"/>
    <property type="project" value="TreeGrafter"/>
</dbReference>
<evidence type="ECO:0000313" key="3">
    <source>
        <dbReference type="EMBL" id="KAJ8048927.1"/>
    </source>
</evidence>
<comment type="caution">
    <text evidence="3">The sequence shown here is derived from an EMBL/GenBank/DDBJ whole genome shotgun (WGS) entry which is preliminary data.</text>
</comment>
<keyword evidence="4" id="KW-1185">Reference proteome</keyword>
<feature type="compositionally biased region" description="Basic and acidic residues" evidence="1">
    <location>
        <begin position="197"/>
        <end position="208"/>
    </location>
</feature>
<name>A0A9Q1HGF2_HOLLE</name>
<feature type="region of interest" description="Disordered" evidence="1">
    <location>
        <begin position="113"/>
        <end position="141"/>
    </location>
</feature>